<reference evidence="9 10" key="1">
    <citation type="journal article" date="2016" name="Nat. Commun.">
        <title>Thousands of microbial genomes shed light on interconnected biogeochemical processes in an aquifer system.</title>
        <authorList>
            <person name="Anantharaman K."/>
            <person name="Brown C.T."/>
            <person name="Hug L.A."/>
            <person name="Sharon I."/>
            <person name="Castelle C.J."/>
            <person name="Probst A.J."/>
            <person name="Thomas B.C."/>
            <person name="Singh A."/>
            <person name="Wilkins M.J."/>
            <person name="Karaoz U."/>
            <person name="Brodie E.L."/>
            <person name="Williams K.H."/>
            <person name="Hubbard S.S."/>
            <person name="Banfield J.F."/>
        </authorList>
    </citation>
    <scope>NUCLEOTIDE SEQUENCE [LARGE SCALE GENOMIC DNA]</scope>
</reference>
<keyword evidence="5 8" id="KW-1133">Transmembrane helix</keyword>
<feature type="binding site" evidence="7">
    <location>
        <position position="219"/>
    </location>
    <ligand>
        <name>Mg(2+)</name>
        <dbReference type="ChEBI" id="CHEBI:18420"/>
    </ligand>
</feature>
<comment type="subcellular location">
    <subcellularLocation>
        <location evidence="1">Cell membrane</location>
        <topology evidence="1">Multi-pass membrane protein</topology>
    </subcellularLocation>
</comment>
<name>A0A1F4SQF7_UNCSA</name>
<sequence length="318" mass="34375">MLLYFGIFFIAFFATIFFTPVVIAFASNKGIVDQPNARKVHISPVPRLGGAGIFLGFAFAIVFALLWAWYFGMHIKFLPIFGILISSFIIFAVGAVDDIKGLKPLTKFVWQLLASAVVLFLGVEINFISNPFNGIFPLTLFLSVPLTLIWLTGVTNAINLIDGLDGLATGVAAISAGTLFFVALRTHEIGAAIILLSITGAALGFLRYNFFPAKIFLGDSGSYLLGFLLAASAIMGVFKTTLVVALIIPLLILGVPIFDTIFAIGRRLGNGKSPFAADNKHIHHMLLRAGFTHREAVFAIYIACFLLSIGALLMALRK</sequence>
<dbReference type="GO" id="GO:0071555">
    <property type="term" value="P:cell wall organization"/>
    <property type="evidence" value="ECO:0007669"/>
    <property type="project" value="TreeGrafter"/>
</dbReference>
<dbReference type="AlphaFoldDB" id="A0A1F4SQF7"/>
<feature type="transmembrane region" description="Helical" evidence="8">
    <location>
        <begin position="164"/>
        <end position="183"/>
    </location>
</feature>
<dbReference type="PANTHER" id="PTHR22926">
    <property type="entry name" value="PHOSPHO-N-ACETYLMURAMOYL-PENTAPEPTIDE-TRANSFERASE"/>
    <property type="match status" value="1"/>
</dbReference>
<evidence type="ECO:0000256" key="8">
    <source>
        <dbReference type="SAM" id="Phobius"/>
    </source>
</evidence>
<feature type="transmembrane region" description="Helical" evidence="8">
    <location>
        <begin position="134"/>
        <end position="152"/>
    </location>
</feature>
<feature type="transmembrane region" description="Helical" evidence="8">
    <location>
        <begin position="48"/>
        <end position="71"/>
    </location>
</feature>
<proteinExistence type="predicted"/>
<dbReference type="STRING" id="1802579.A2310_07900"/>
<feature type="transmembrane region" description="Helical" evidence="8">
    <location>
        <begin position="296"/>
        <end position="316"/>
    </location>
</feature>
<accession>A0A1F4SQF7</accession>
<evidence type="ECO:0008006" key="11">
    <source>
        <dbReference type="Google" id="ProtNLM"/>
    </source>
</evidence>
<dbReference type="GO" id="GO:0005886">
    <property type="term" value="C:plasma membrane"/>
    <property type="evidence" value="ECO:0007669"/>
    <property type="project" value="UniProtKB-SubCell"/>
</dbReference>
<dbReference type="GO" id="GO:0009103">
    <property type="term" value="P:lipopolysaccharide biosynthetic process"/>
    <property type="evidence" value="ECO:0007669"/>
    <property type="project" value="TreeGrafter"/>
</dbReference>
<dbReference type="Proteomes" id="UP000178417">
    <property type="component" value="Unassembled WGS sequence"/>
</dbReference>
<evidence type="ECO:0000256" key="2">
    <source>
        <dbReference type="ARBA" id="ARBA00022475"/>
    </source>
</evidence>
<keyword evidence="3" id="KW-0808">Transferase</keyword>
<evidence type="ECO:0000256" key="5">
    <source>
        <dbReference type="ARBA" id="ARBA00022989"/>
    </source>
</evidence>
<dbReference type="GO" id="GO:0046872">
    <property type="term" value="F:metal ion binding"/>
    <property type="evidence" value="ECO:0007669"/>
    <property type="project" value="UniProtKB-KW"/>
</dbReference>
<dbReference type="InterPro" id="IPR000715">
    <property type="entry name" value="Glycosyl_transferase_4"/>
</dbReference>
<organism evidence="9 10">
    <name type="scientific">candidate division WOR-1 bacterium RIFOXYB2_FULL_37_13</name>
    <dbReference type="NCBI Taxonomy" id="1802579"/>
    <lineage>
        <taxon>Bacteria</taxon>
        <taxon>Bacillati</taxon>
        <taxon>Saganbacteria</taxon>
    </lineage>
</organism>
<evidence type="ECO:0000256" key="6">
    <source>
        <dbReference type="ARBA" id="ARBA00023136"/>
    </source>
</evidence>
<dbReference type="EMBL" id="MEUB01000027">
    <property type="protein sequence ID" value="OGC22665.1"/>
    <property type="molecule type" value="Genomic_DNA"/>
</dbReference>
<evidence type="ECO:0000313" key="10">
    <source>
        <dbReference type="Proteomes" id="UP000178417"/>
    </source>
</evidence>
<dbReference type="PANTHER" id="PTHR22926:SF3">
    <property type="entry name" value="UNDECAPRENYL-PHOSPHATE ALPHA-N-ACETYLGLUCOSAMINYL 1-PHOSPHATE TRANSFERASE"/>
    <property type="match status" value="1"/>
</dbReference>
<protein>
    <recommendedName>
        <fullName evidence="11">Undecaprenyl-phosphate alpha-N-acetylglucosaminyl 1-phosphate transferase</fullName>
    </recommendedName>
</protein>
<keyword evidence="7" id="KW-0479">Metal-binding</keyword>
<keyword evidence="7" id="KW-0460">Magnesium</keyword>
<keyword evidence="4 8" id="KW-0812">Transmembrane</keyword>
<feature type="transmembrane region" description="Helical" evidence="8">
    <location>
        <begin position="6"/>
        <end position="27"/>
    </location>
</feature>
<evidence type="ECO:0000256" key="3">
    <source>
        <dbReference type="ARBA" id="ARBA00022679"/>
    </source>
</evidence>
<evidence type="ECO:0000256" key="7">
    <source>
        <dbReference type="PIRSR" id="PIRSR600715-1"/>
    </source>
</evidence>
<feature type="transmembrane region" description="Helical" evidence="8">
    <location>
        <begin position="108"/>
        <end position="128"/>
    </location>
</feature>
<keyword evidence="2" id="KW-1003">Cell membrane</keyword>
<evidence type="ECO:0000256" key="4">
    <source>
        <dbReference type="ARBA" id="ARBA00022692"/>
    </source>
</evidence>
<feature type="transmembrane region" description="Helical" evidence="8">
    <location>
        <begin position="220"/>
        <end position="238"/>
    </location>
</feature>
<gene>
    <name evidence="9" type="ORF">A2310_07900</name>
</gene>
<feature type="transmembrane region" description="Helical" evidence="8">
    <location>
        <begin position="77"/>
        <end position="96"/>
    </location>
</feature>
<dbReference type="PROSITE" id="PS01348">
    <property type="entry name" value="MRAY_2"/>
    <property type="match status" value="1"/>
</dbReference>
<comment type="caution">
    <text evidence="9">The sequence shown here is derived from an EMBL/GenBank/DDBJ whole genome shotgun (WGS) entry which is preliminary data.</text>
</comment>
<dbReference type="GO" id="GO:0016780">
    <property type="term" value="F:phosphotransferase activity, for other substituted phosphate groups"/>
    <property type="evidence" value="ECO:0007669"/>
    <property type="project" value="InterPro"/>
</dbReference>
<dbReference type="GO" id="GO:0044038">
    <property type="term" value="P:cell wall macromolecule biosynthetic process"/>
    <property type="evidence" value="ECO:0007669"/>
    <property type="project" value="TreeGrafter"/>
</dbReference>
<dbReference type="InterPro" id="IPR018480">
    <property type="entry name" value="PNAcMuramoyl-5peptid_Trfase_CS"/>
</dbReference>
<comment type="cofactor">
    <cofactor evidence="7">
        <name>Mg(2+)</name>
        <dbReference type="ChEBI" id="CHEBI:18420"/>
    </cofactor>
</comment>
<feature type="transmembrane region" description="Helical" evidence="8">
    <location>
        <begin position="244"/>
        <end position="264"/>
    </location>
</feature>
<evidence type="ECO:0000256" key="1">
    <source>
        <dbReference type="ARBA" id="ARBA00004651"/>
    </source>
</evidence>
<feature type="binding site" evidence="7">
    <location>
        <position position="159"/>
    </location>
    <ligand>
        <name>Mg(2+)</name>
        <dbReference type="ChEBI" id="CHEBI:18420"/>
    </ligand>
</feature>
<dbReference type="CDD" id="cd06853">
    <property type="entry name" value="GT_WecA_like"/>
    <property type="match status" value="1"/>
</dbReference>
<evidence type="ECO:0000313" key="9">
    <source>
        <dbReference type="EMBL" id="OGC22665.1"/>
    </source>
</evidence>
<dbReference type="Pfam" id="PF00953">
    <property type="entry name" value="Glycos_transf_4"/>
    <property type="match status" value="1"/>
</dbReference>
<feature type="transmembrane region" description="Helical" evidence="8">
    <location>
        <begin position="189"/>
        <end position="208"/>
    </location>
</feature>
<keyword evidence="6 8" id="KW-0472">Membrane</keyword>